<comment type="caution">
    <text evidence="4">The sequence shown here is derived from an EMBL/GenBank/DDBJ whole genome shotgun (WGS) entry which is preliminary data.</text>
</comment>
<gene>
    <name evidence="4" type="ORF">KK488_14550</name>
</gene>
<dbReference type="PANTHER" id="PTHR43877:SF2">
    <property type="entry name" value="AMINOALKYLPHOSPHONATE N-ACETYLTRANSFERASE-RELATED"/>
    <property type="match status" value="1"/>
</dbReference>
<evidence type="ECO:0000313" key="5">
    <source>
        <dbReference type="Proteomes" id="UP001138757"/>
    </source>
</evidence>
<reference evidence="4" key="1">
    <citation type="submission" date="2021-05" db="EMBL/GenBank/DDBJ databases">
        <title>Genome of Sphingobium sp. strain.</title>
        <authorList>
            <person name="Fan R."/>
        </authorList>
    </citation>
    <scope>NUCLEOTIDE SEQUENCE</scope>
    <source>
        <strain evidence="4">H33</strain>
    </source>
</reference>
<organism evidence="4 5">
    <name type="scientific">Sphingobium nicotianae</name>
    <dbReference type="NCBI Taxonomy" id="2782607"/>
    <lineage>
        <taxon>Bacteria</taxon>
        <taxon>Pseudomonadati</taxon>
        <taxon>Pseudomonadota</taxon>
        <taxon>Alphaproteobacteria</taxon>
        <taxon>Sphingomonadales</taxon>
        <taxon>Sphingomonadaceae</taxon>
        <taxon>Sphingobium</taxon>
    </lineage>
</organism>
<keyword evidence="1 4" id="KW-0808">Transferase</keyword>
<dbReference type="Proteomes" id="UP001138757">
    <property type="component" value="Unassembled WGS sequence"/>
</dbReference>
<name>A0A9X1IS89_9SPHN</name>
<dbReference type="PANTHER" id="PTHR43877">
    <property type="entry name" value="AMINOALKYLPHOSPHONATE N-ACETYLTRANSFERASE-RELATED-RELATED"/>
    <property type="match status" value="1"/>
</dbReference>
<dbReference type="InterPro" id="IPR000182">
    <property type="entry name" value="GNAT_dom"/>
</dbReference>
<protein>
    <submittedName>
        <fullName evidence="4">GNAT family N-acetyltransferase</fullName>
        <ecNumber evidence="4">2.3.1.-</ecNumber>
    </submittedName>
</protein>
<evidence type="ECO:0000256" key="2">
    <source>
        <dbReference type="ARBA" id="ARBA00023315"/>
    </source>
</evidence>
<sequence length="159" mass="17203">MPLKSLIIRDATVADLPAIVAMLADDALGSVREDASIPLDEGYLRAFEAIDSDPNQQLVIAALDGAIIGTLQLSFLPGLSYRGAWRGQIEAVRIARGLRGQGLGARFIGWAVERCRARGCHLVQLTSNSVRIDAHRFYERLGFARSHAGFKLTLDGVSS</sequence>
<dbReference type="PROSITE" id="PS51186">
    <property type="entry name" value="GNAT"/>
    <property type="match status" value="1"/>
</dbReference>
<dbReference type="Gene3D" id="3.40.630.30">
    <property type="match status" value="1"/>
</dbReference>
<dbReference type="InterPro" id="IPR016181">
    <property type="entry name" value="Acyl_CoA_acyltransferase"/>
</dbReference>
<keyword evidence="2 4" id="KW-0012">Acyltransferase</keyword>
<dbReference type="Pfam" id="PF00583">
    <property type="entry name" value="Acetyltransf_1"/>
    <property type="match status" value="1"/>
</dbReference>
<accession>A0A9X1IS89</accession>
<evidence type="ECO:0000259" key="3">
    <source>
        <dbReference type="PROSITE" id="PS51186"/>
    </source>
</evidence>
<dbReference type="GO" id="GO:0016747">
    <property type="term" value="F:acyltransferase activity, transferring groups other than amino-acyl groups"/>
    <property type="evidence" value="ECO:0007669"/>
    <property type="project" value="InterPro"/>
</dbReference>
<dbReference type="AlphaFoldDB" id="A0A9X1IS89"/>
<evidence type="ECO:0000313" key="4">
    <source>
        <dbReference type="EMBL" id="MBT2188172.1"/>
    </source>
</evidence>
<dbReference type="EMBL" id="JAHGAW010000009">
    <property type="protein sequence ID" value="MBT2188172.1"/>
    <property type="molecule type" value="Genomic_DNA"/>
</dbReference>
<dbReference type="EC" id="2.3.1.-" evidence="4"/>
<evidence type="ECO:0000256" key="1">
    <source>
        <dbReference type="ARBA" id="ARBA00022679"/>
    </source>
</evidence>
<dbReference type="SUPFAM" id="SSF55729">
    <property type="entry name" value="Acyl-CoA N-acyltransferases (Nat)"/>
    <property type="match status" value="1"/>
</dbReference>
<dbReference type="InterPro" id="IPR050832">
    <property type="entry name" value="Bact_Acetyltransf"/>
</dbReference>
<dbReference type="CDD" id="cd04301">
    <property type="entry name" value="NAT_SF"/>
    <property type="match status" value="1"/>
</dbReference>
<dbReference type="RefSeq" id="WP_214624426.1">
    <property type="nucleotide sequence ID" value="NZ_JAHGAW010000009.1"/>
</dbReference>
<proteinExistence type="predicted"/>
<feature type="domain" description="N-acetyltransferase" evidence="3">
    <location>
        <begin position="6"/>
        <end position="159"/>
    </location>
</feature>
<keyword evidence="5" id="KW-1185">Reference proteome</keyword>